<proteinExistence type="inferred from homology"/>
<dbReference type="InterPro" id="IPR004621">
    <property type="entry name" value="Fadh2_euk"/>
</dbReference>
<dbReference type="GO" id="GO:0106312">
    <property type="term" value="F:methylenetetrahydrofolate reductase (NADH) activity"/>
    <property type="evidence" value="ECO:0007669"/>
    <property type="project" value="UniProtKB-EC"/>
</dbReference>
<dbReference type="GO" id="GO:0009086">
    <property type="term" value="P:methionine biosynthetic process"/>
    <property type="evidence" value="ECO:0007669"/>
    <property type="project" value="UniProtKB-KW"/>
</dbReference>
<dbReference type="InterPro" id="IPR029041">
    <property type="entry name" value="FAD-linked_oxidoreductase-like"/>
</dbReference>
<dbReference type="Pfam" id="PF02219">
    <property type="entry name" value="MTHFR"/>
    <property type="match status" value="1"/>
</dbReference>
<dbReference type="GO" id="GO:0035999">
    <property type="term" value="P:tetrahydrofolate interconversion"/>
    <property type="evidence" value="ECO:0007669"/>
    <property type="project" value="UniProtKB-UniPathway"/>
</dbReference>
<evidence type="ECO:0000256" key="6">
    <source>
        <dbReference type="ARBA" id="ARBA00022827"/>
    </source>
</evidence>
<dbReference type="NCBIfam" id="TIGR00677">
    <property type="entry name" value="fadh2_euk"/>
    <property type="match status" value="1"/>
</dbReference>
<organism evidence="14">
    <name type="scientific">Arcella intermedia</name>
    <dbReference type="NCBI Taxonomy" id="1963864"/>
    <lineage>
        <taxon>Eukaryota</taxon>
        <taxon>Amoebozoa</taxon>
        <taxon>Tubulinea</taxon>
        <taxon>Elardia</taxon>
        <taxon>Arcellinida</taxon>
        <taxon>Sphaerothecina</taxon>
        <taxon>Arcellidae</taxon>
        <taxon>Arcella</taxon>
    </lineage>
</organism>
<keyword evidence="9" id="KW-0520">NAD</keyword>
<dbReference type="PANTHER" id="PTHR45754:SF3">
    <property type="entry name" value="METHYLENETETRAHYDROFOLATE REDUCTASE (NADPH)"/>
    <property type="match status" value="1"/>
</dbReference>
<dbReference type="PANTHER" id="PTHR45754">
    <property type="entry name" value="METHYLENETETRAHYDROFOLATE REDUCTASE"/>
    <property type="match status" value="1"/>
</dbReference>
<dbReference type="NCBIfam" id="TIGR00676">
    <property type="entry name" value="fadh2"/>
    <property type="match status" value="1"/>
</dbReference>
<evidence type="ECO:0000256" key="9">
    <source>
        <dbReference type="ARBA" id="ARBA00023027"/>
    </source>
</evidence>
<evidence type="ECO:0000256" key="8">
    <source>
        <dbReference type="ARBA" id="ARBA00023002"/>
    </source>
</evidence>
<dbReference type="InterPro" id="IPR053806">
    <property type="entry name" value="MTHFR_C"/>
</dbReference>
<dbReference type="Pfam" id="PF21895">
    <property type="entry name" value="MTHFR_C"/>
    <property type="match status" value="1"/>
</dbReference>
<comment type="similarity">
    <text evidence="3">Belongs to the methylenetetrahydrofolate reductase family.</text>
</comment>
<sequence>MTSRKIVDMIKEKEEKNETFFSFEYFPPRTDRGVQNLYARLERMAQYKPLFIDVTWGAGGSTSALTTEICIHAFKYYGLETNMHLTCTNMPVEKIDAALKEIKDVGIRNVFALRGDPPKGEEWKQVEGGFAHAADLVKYIRQKHGDWFCIGVAAYPEKHVDCDTYENDLLHLKAKIDAGADYIITQLCYTSEAYLKFIKDCRNLGINVPVLPGIMPIRSYQGTIRMCKLCGANLPKKVLEDMEPFKEDDERVQSYGIDQSVQMCNELIAGGVRGLHFYTLNLDHSVKLVLLKMNYIKDVQCKRELPWGGARTTNNSQKSEAVRPIFWANRPKSFISRTDMWDEFPNGRWGDAGSPAFDTLSTYHTSNLYTNSIDTRKQEWGSPESEDDISKIFVSYLKGVISRLPWNDATLSEESNAISDVLQAMNINHFWTINSQPKVNAVSSEDHVFGWGPVGGYVYQKAYVEFFVSPEKFLKLKSLFSKYPSLDYQAVNAQGDGEGTFKGITAVTWGVWPSSEIKQPTVVDPDVFTNIWKDEAFALWKSQWGSLYEPNSVSFKLIEKIANTFYLVNIVDNNFISGNIFAIFEDLLEIKN</sequence>
<evidence type="ECO:0000256" key="11">
    <source>
        <dbReference type="ARBA" id="ARBA00034478"/>
    </source>
</evidence>
<dbReference type="AlphaFoldDB" id="A0A6B2L0D2"/>
<evidence type="ECO:0000259" key="13">
    <source>
        <dbReference type="Pfam" id="PF21895"/>
    </source>
</evidence>
<dbReference type="UniPathway" id="UPA00193"/>
<keyword evidence="7" id="KW-0521">NADP</keyword>
<comment type="cofactor">
    <cofactor evidence="1">
        <name>FAD</name>
        <dbReference type="ChEBI" id="CHEBI:57692"/>
    </cofactor>
</comment>
<keyword evidence="6" id="KW-0274">FAD</keyword>
<evidence type="ECO:0000256" key="2">
    <source>
        <dbReference type="ARBA" id="ARBA00004777"/>
    </source>
</evidence>
<dbReference type="FunFam" id="3.20.20.220:FF:000002">
    <property type="entry name" value="Methylenetetrahydrofolate reductase"/>
    <property type="match status" value="1"/>
</dbReference>
<dbReference type="GO" id="GO:0005829">
    <property type="term" value="C:cytosol"/>
    <property type="evidence" value="ECO:0007669"/>
    <property type="project" value="InterPro"/>
</dbReference>
<evidence type="ECO:0000256" key="3">
    <source>
        <dbReference type="ARBA" id="ARBA00006743"/>
    </source>
</evidence>
<dbReference type="InterPro" id="IPR003171">
    <property type="entry name" value="Mehydrof_redctse-like"/>
</dbReference>
<evidence type="ECO:0000256" key="7">
    <source>
        <dbReference type="ARBA" id="ARBA00022857"/>
    </source>
</evidence>
<keyword evidence="8" id="KW-0560">Oxidoreductase</keyword>
<reference evidence="14" key="1">
    <citation type="journal article" date="2020" name="J. Eukaryot. Microbiol.">
        <title>De novo Sequencing, Assembly and Annotation of the Transcriptome for the Free-Living Testate Amoeba Arcella intermedia.</title>
        <authorList>
            <person name="Ribeiro G.M."/>
            <person name="Porfirio-Sousa A.L."/>
            <person name="Maurer-Alcala X.X."/>
            <person name="Katz L.A."/>
            <person name="Lahr D.J.G."/>
        </authorList>
    </citation>
    <scope>NUCLEOTIDE SEQUENCE</scope>
</reference>
<dbReference type="SUPFAM" id="SSF51730">
    <property type="entry name" value="FAD-linked oxidoreductase"/>
    <property type="match status" value="1"/>
</dbReference>
<dbReference type="CDD" id="cd00537">
    <property type="entry name" value="MTHFR"/>
    <property type="match status" value="1"/>
</dbReference>
<accession>A0A6B2L0D2</accession>
<comment type="pathway">
    <text evidence="2">One-carbon metabolism; tetrahydrofolate interconversion.</text>
</comment>
<dbReference type="GO" id="GO:0071949">
    <property type="term" value="F:FAD binding"/>
    <property type="evidence" value="ECO:0007669"/>
    <property type="project" value="TreeGrafter"/>
</dbReference>
<evidence type="ECO:0000256" key="4">
    <source>
        <dbReference type="ARBA" id="ARBA00022605"/>
    </source>
</evidence>
<comment type="pathway">
    <text evidence="11">Amino-acid biosynthesis; L-methionine biosynthesis via de novo pathway.</text>
</comment>
<keyword evidence="4" id="KW-0028">Amino-acid biosynthesis</keyword>
<dbReference type="InterPro" id="IPR004620">
    <property type="entry name" value="MTHF_reductase_bac"/>
</dbReference>
<protein>
    <recommendedName>
        <fullName evidence="12">methylenetetrahydrofolate reductase (NADH)</fullName>
        <ecNumber evidence="12">1.5.1.54</ecNumber>
    </recommendedName>
</protein>
<keyword evidence="5" id="KW-0285">Flavoprotein</keyword>
<feature type="domain" description="MTHFR SAM-binding regulatory" evidence="13">
    <location>
        <begin position="302"/>
        <end position="590"/>
    </location>
</feature>
<dbReference type="EC" id="1.5.1.54" evidence="12"/>
<evidence type="ECO:0000256" key="12">
    <source>
        <dbReference type="ARBA" id="ARBA00034529"/>
    </source>
</evidence>
<name>A0A6B2L0D2_9EUKA</name>
<evidence type="ECO:0000256" key="10">
    <source>
        <dbReference type="ARBA" id="ARBA00023167"/>
    </source>
</evidence>
<dbReference type="Gene3D" id="3.20.20.220">
    <property type="match status" value="1"/>
</dbReference>
<keyword evidence="10" id="KW-0486">Methionine biosynthesis</keyword>
<dbReference type="EMBL" id="GIBP01001457">
    <property type="protein sequence ID" value="NDV30426.1"/>
    <property type="molecule type" value="Transcribed_RNA"/>
</dbReference>
<evidence type="ECO:0000256" key="5">
    <source>
        <dbReference type="ARBA" id="ARBA00022630"/>
    </source>
</evidence>
<evidence type="ECO:0000256" key="1">
    <source>
        <dbReference type="ARBA" id="ARBA00001974"/>
    </source>
</evidence>
<evidence type="ECO:0000313" key="14">
    <source>
        <dbReference type="EMBL" id="NDV30426.1"/>
    </source>
</evidence>